<dbReference type="Gene3D" id="3.40.50.200">
    <property type="entry name" value="Peptidase S8/S53 domain"/>
    <property type="match status" value="2"/>
</dbReference>
<dbReference type="AlphaFoldDB" id="A0A1M5X7Z6"/>
<dbReference type="Gene3D" id="3.30.70.2980">
    <property type="match status" value="1"/>
</dbReference>
<feature type="domain" description="Peptidase S8/S53" evidence="8">
    <location>
        <begin position="1008"/>
        <end position="1131"/>
    </location>
</feature>
<dbReference type="InterPro" id="IPR036852">
    <property type="entry name" value="Peptidase_S8/S53_dom_sf"/>
</dbReference>
<dbReference type="STRING" id="1121316.SAMN02745207_03429"/>
<feature type="domain" description="Peptidase S8/S53" evidence="8">
    <location>
        <begin position="672"/>
        <end position="789"/>
    </location>
</feature>
<dbReference type="EMBL" id="FQXM01000025">
    <property type="protein sequence ID" value="SHH95970.1"/>
    <property type="molecule type" value="Genomic_DNA"/>
</dbReference>
<evidence type="ECO:0000259" key="8">
    <source>
        <dbReference type="Pfam" id="PF00082"/>
    </source>
</evidence>
<evidence type="ECO:0000259" key="9">
    <source>
        <dbReference type="Pfam" id="PF18425"/>
    </source>
</evidence>
<dbReference type="Proteomes" id="UP000184447">
    <property type="component" value="Unassembled WGS sequence"/>
</dbReference>
<reference evidence="10 11" key="1">
    <citation type="submission" date="2016-11" db="EMBL/GenBank/DDBJ databases">
        <authorList>
            <person name="Jaros S."/>
            <person name="Januszkiewicz K."/>
            <person name="Wedrychowicz H."/>
        </authorList>
    </citation>
    <scope>NUCLEOTIDE SEQUENCE [LARGE SCALE GENOMIC DNA]</scope>
    <source>
        <strain evidence="10 11">DSM 8605</strain>
    </source>
</reference>
<dbReference type="GO" id="GO:0004252">
    <property type="term" value="F:serine-type endopeptidase activity"/>
    <property type="evidence" value="ECO:0007669"/>
    <property type="project" value="UniProtKB-UniRule"/>
</dbReference>
<evidence type="ECO:0000256" key="7">
    <source>
        <dbReference type="RuleBase" id="RU003355"/>
    </source>
</evidence>
<dbReference type="InterPro" id="IPR050131">
    <property type="entry name" value="Peptidase_S8_subtilisin-like"/>
</dbReference>
<dbReference type="PROSITE" id="PS00138">
    <property type="entry name" value="SUBTILASE_SER"/>
    <property type="match status" value="1"/>
</dbReference>
<keyword evidence="3 6" id="KW-0378">Hydrolase</keyword>
<keyword evidence="4 6" id="KW-0720">Serine protease</keyword>
<evidence type="ECO:0000256" key="4">
    <source>
        <dbReference type="ARBA" id="ARBA00022825"/>
    </source>
</evidence>
<dbReference type="InterPro" id="IPR041365">
    <property type="entry name" value="CspB_prodomain"/>
</dbReference>
<sequence>MKKLDGLLDLLQNVPGEILNKIAEFSNNDEIIKGNIELISLSGSDADIVKIKIEALGGNFEDLGYGFGIITLDFKDLDKVSSIEEIQYLELPKTLYTSNFESNREICAVAVWDLYQVTGKGVLVGFIDSGIDYTHPAFMNKEGGTRIDYIYDLSQGKKVWDKVDIDKALLSKDPYSIVPEIDANGHGTHIAGIACAGGNIEKTYYGAAYEASIAMVKMTGVGKADFGKSTQLMRGIKFLIDKSKLLNKPLVISLSFSTNDGAHNRSSLLEKYISTVCSLERINFVVAAGNEGDRAHHVGGTLRESQNISFVMAQDERTLILQFYKNFLDDISIEIKSPMGLLTGKIQINRTYIEGNLGQDNYFIYNSGPKPFDINGEILISFVSGEGYLTPGNWEINIYNEGTTSGTFDIWMPVAEGLNINTKFLKPDAYNTLGIPATVVNVISVGSYNYNSDSLSSFSGRGKLLGEKPDIMAPGENIIAPIPGGFYDALSGTSMAAPHVAGGVALLVEWGIVKGNDAFMYGDRLKYYLLKGAARNRKDVKYPGPLWGYGELCVKGGLDLANLNRNNRESLPPSSKDFNKYFFDEKYGNFIIEYEGDIAKVFEGIDFGAVFELDERYAVAFVDNSKSYDFFISTTEIVYIEEPSIFTLSQLSPIDVANISSFHNNPNFTLRGQGVIVGIIDTGIDYLNDEFIYEDDTTRIINIWDQSIEGEGSASVFGVGKEYTREEINEAIKVKQNGGDPYTVVRSRDTNGHGTAMAGIVGARGKNPEVVGAAPDSEFLIVKMRGAKKSILKEEGVGELEIPTYCSAELVLGIKYLYNKARELRKPLVILLPVETNKGAHDGSSIIERYIDEISKVRGLAVVTGAGNEGAGDIHASGRIARTGEQQVIELKVDPFQNNLKFQIWCKQPDKVSLGIVSPSGEVIDRIPAKLNEKEIIKLVYEGSVITVDYSLPEEITGDEKITIRIQNIRAGIWNFKLYGDYIVNGRYDAWLPQRVLLKEGTRFINPSQNVTLTVPSTSEKVITAAYYNQNANTQVSDSGRGFTREGLVKPDIAAGGVNVKTISNDGGTTTITGSSAAAAVTAGACAQLLEWGIVKGNDPTMYSTKIKTYLIRGAQQRPGDVYPNRTWGYGMLDMKGVFQEIR</sequence>
<dbReference type="PANTHER" id="PTHR43806:SF11">
    <property type="entry name" value="CEREVISIN-RELATED"/>
    <property type="match status" value="1"/>
</dbReference>
<dbReference type="PANTHER" id="PTHR43806">
    <property type="entry name" value="PEPTIDASE S8"/>
    <property type="match status" value="1"/>
</dbReference>
<protein>
    <submittedName>
        <fullName evidence="10">Serine protease, subtilisin family</fullName>
    </submittedName>
</protein>
<evidence type="ECO:0000256" key="1">
    <source>
        <dbReference type="ARBA" id="ARBA00011073"/>
    </source>
</evidence>
<dbReference type="PROSITE" id="PS00136">
    <property type="entry name" value="SUBTILASE_ASP"/>
    <property type="match status" value="2"/>
</dbReference>
<evidence type="ECO:0000313" key="10">
    <source>
        <dbReference type="EMBL" id="SHH95970.1"/>
    </source>
</evidence>
<evidence type="ECO:0000256" key="5">
    <source>
        <dbReference type="PIRSR" id="PIRSR615500-1"/>
    </source>
</evidence>
<dbReference type="Gene3D" id="2.60.120.1290">
    <property type="match status" value="2"/>
</dbReference>
<dbReference type="InterPro" id="IPR034045">
    <property type="entry name" value="Pep_S8_CspA-like"/>
</dbReference>
<feature type="active site" description="Charge relay system" evidence="5 6">
    <location>
        <position position="186"/>
    </location>
</feature>
<feature type="active site" description="Charge relay system" evidence="6">
    <location>
        <position position="753"/>
    </location>
</feature>
<evidence type="ECO:0000256" key="3">
    <source>
        <dbReference type="ARBA" id="ARBA00022801"/>
    </source>
</evidence>
<dbReference type="RefSeq" id="WP_159434110.1">
    <property type="nucleotide sequence ID" value="NZ_FQXM01000025.1"/>
</dbReference>
<gene>
    <name evidence="10" type="ORF">SAMN02745207_03429</name>
</gene>
<dbReference type="InterPro" id="IPR015500">
    <property type="entry name" value="Peptidase_S8_subtilisin-rel"/>
</dbReference>
<dbReference type="CDD" id="cd07478">
    <property type="entry name" value="Peptidases_S8_CspA-like"/>
    <property type="match status" value="2"/>
</dbReference>
<name>A0A1M5X7Z6_9CLOT</name>
<dbReference type="PROSITE" id="PS00137">
    <property type="entry name" value="SUBTILASE_HIS"/>
    <property type="match status" value="1"/>
</dbReference>
<dbReference type="Pfam" id="PF00082">
    <property type="entry name" value="Peptidase_S8"/>
    <property type="match status" value="4"/>
</dbReference>
<dbReference type="InterPro" id="IPR023827">
    <property type="entry name" value="Peptidase_S8_Asp-AS"/>
</dbReference>
<dbReference type="SUPFAM" id="SSF52743">
    <property type="entry name" value="Subtilisin-like"/>
    <property type="match status" value="2"/>
</dbReference>
<feature type="domain" description="Peptidase S8/S53" evidence="8">
    <location>
        <begin position="428"/>
        <end position="533"/>
    </location>
</feature>
<evidence type="ECO:0000256" key="2">
    <source>
        <dbReference type="ARBA" id="ARBA00022670"/>
    </source>
</evidence>
<accession>A0A1M5X7Z6</accession>
<keyword evidence="2 6" id="KW-0645">Protease</keyword>
<feature type="active site" description="Charge relay system" evidence="5 6">
    <location>
        <position position="128"/>
    </location>
</feature>
<feature type="domain" description="Csp protease B prodomain" evidence="9">
    <location>
        <begin position="2"/>
        <end position="93"/>
    </location>
</feature>
<dbReference type="Pfam" id="PF18425">
    <property type="entry name" value="CspB_prodomain"/>
    <property type="match status" value="1"/>
</dbReference>
<dbReference type="GO" id="GO:0006508">
    <property type="term" value="P:proteolysis"/>
    <property type="evidence" value="ECO:0007669"/>
    <property type="project" value="UniProtKB-KW"/>
</dbReference>
<evidence type="ECO:0000313" key="11">
    <source>
        <dbReference type="Proteomes" id="UP000184447"/>
    </source>
</evidence>
<comment type="similarity">
    <text evidence="1 6 7">Belongs to the peptidase S8 family.</text>
</comment>
<keyword evidence="11" id="KW-1185">Reference proteome</keyword>
<feature type="active site" description="Charge relay system" evidence="5 6">
    <location>
        <position position="494"/>
    </location>
</feature>
<dbReference type="InterPro" id="IPR022398">
    <property type="entry name" value="Peptidase_S8_His-AS"/>
</dbReference>
<dbReference type="PRINTS" id="PR00723">
    <property type="entry name" value="SUBTILISIN"/>
</dbReference>
<dbReference type="PROSITE" id="PS51892">
    <property type="entry name" value="SUBTILASE"/>
    <property type="match status" value="2"/>
</dbReference>
<feature type="domain" description="Peptidase S8/S53" evidence="8">
    <location>
        <begin position="119"/>
        <end position="292"/>
    </location>
</feature>
<feature type="active site" description="Charge relay system" evidence="6">
    <location>
        <position position="681"/>
    </location>
</feature>
<evidence type="ECO:0000256" key="6">
    <source>
        <dbReference type="PROSITE-ProRule" id="PRU01240"/>
    </source>
</evidence>
<dbReference type="OrthoDB" id="2744137at2"/>
<dbReference type="InterPro" id="IPR000209">
    <property type="entry name" value="Peptidase_S8/S53_dom"/>
</dbReference>
<organism evidence="10 11">
    <name type="scientific">Clostridium grantii DSM 8605</name>
    <dbReference type="NCBI Taxonomy" id="1121316"/>
    <lineage>
        <taxon>Bacteria</taxon>
        <taxon>Bacillati</taxon>
        <taxon>Bacillota</taxon>
        <taxon>Clostridia</taxon>
        <taxon>Eubacteriales</taxon>
        <taxon>Clostridiaceae</taxon>
        <taxon>Clostridium</taxon>
    </lineage>
</organism>
<feature type="active site" description="Charge relay system" evidence="6">
    <location>
        <position position="1076"/>
    </location>
</feature>
<dbReference type="InterPro" id="IPR023828">
    <property type="entry name" value="Peptidase_S8_Ser-AS"/>
</dbReference>
<proteinExistence type="inferred from homology"/>